<name>A0ABT1FZS4_9CORY</name>
<proteinExistence type="predicted"/>
<feature type="transmembrane region" description="Helical" evidence="1">
    <location>
        <begin position="57"/>
        <end position="75"/>
    </location>
</feature>
<reference evidence="2" key="1">
    <citation type="submission" date="2022-05" db="EMBL/GenBank/DDBJ databases">
        <title>Corynebacterium sp. TA-R-1 sp. nov., isolated from human feces.</title>
        <authorList>
            <person name="Shamsuzzaman M."/>
            <person name="Dahal R.H."/>
        </authorList>
    </citation>
    <scope>NUCLEOTIDE SEQUENCE</scope>
    <source>
        <strain evidence="2">TA-R-1</strain>
    </source>
</reference>
<evidence type="ECO:0000313" key="3">
    <source>
        <dbReference type="Proteomes" id="UP001204000"/>
    </source>
</evidence>
<keyword evidence="1" id="KW-0812">Transmembrane</keyword>
<keyword evidence="3" id="KW-1185">Reference proteome</keyword>
<dbReference type="RefSeq" id="WP_253575745.1">
    <property type="nucleotide sequence ID" value="NZ_JAMFTQ010000001.1"/>
</dbReference>
<protein>
    <submittedName>
        <fullName evidence="2">Uncharacterized protein</fullName>
    </submittedName>
</protein>
<accession>A0ABT1FZS4</accession>
<dbReference type="Proteomes" id="UP001204000">
    <property type="component" value="Unassembled WGS sequence"/>
</dbReference>
<evidence type="ECO:0000256" key="1">
    <source>
        <dbReference type="SAM" id="Phobius"/>
    </source>
</evidence>
<dbReference type="EMBL" id="JAMFTQ010000001">
    <property type="protein sequence ID" value="MCP1386930.1"/>
    <property type="molecule type" value="Genomic_DNA"/>
</dbReference>
<organism evidence="2 3">
    <name type="scientific">Corynebacterium stercoris</name>
    <dbReference type="NCBI Taxonomy" id="2943490"/>
    <lineage>
        <taxon>Bacteria</taxon>
        <taxon>Bacillati</taxon>
        <taxon>Actinomycetota</taxon>
        <taxon>Actinomycetes</taxon>
        <taxon>Mycobacteriales</taxon>
        <taxon>Corynebacteriaceae</taxon>
        <taxon>Corynebacterium</taxon>
    </lineage>
</organism>
<keyword evidence="1" id="KW-0472">Membrane</keyword>
<feature type="transmembrane region" description="Helical" evidence="1">
    <location>
        <begin position="96"/>
        <end position="114"/>
    </location>
</feature>
<gene>
    <name evidence="2" type="ORF">M5J20_01790</name>
</gene>
<comment type="caution">
    <text evidence="2">The sequence shown here is derived from an EMBL/GenBank/DDBJ whole genome shotgun (WGS) entry which is preliminary data.</text>
</comment>
<feature type="transmembrane region" description="Helical" evidence="1">
    <location>
        <begin position="120"/>
        <end position="137"/>
    </location>
</feature>
<evidence type="ECO:0000313" key="2">
    <source>
        <dbReference type="EMBL" id="MCP1386930.1"/>
    </source>
</evidence>
<sequence>MESNQISRDEARAALDAVDAIERQTHDDGTPEVWPTAAVGALFGAAVVMTLMETNWVFLLLVLTVVIAAGILLHGRNRKVRASYKQPVQEDTGGSNWLAVLAPILTFSVVTILPRGNWPIALAAGAVAAIVMGAAMWHDTKPHGGSR</sequence>
<feature type="transmembrane region" description="Helical" evidence="1">
    <location>
        <begin position="33"/>
        <end position="51"/>
    </location>
</feature>
<keyword evidence="1" id="KW-1133">Transmembrane helix</keyword>